<dbReference type="Proteomes" id="UP000281488">
    <property type="component" value="Unassembled WGS sequence"/>
</dbReference>
<sequence>MITGGKQLSIVPVSTRDTMSTLFVGTISTLLGKSANYHISQPLVGWLFVCKKSASYCKKVAIS</sequence>
<dbReference type="Proteomes" id="UP000292223">
    <property type="component" value="Unassembled WGS sequence"/>
</dbReference>
<organism evidence="2 4">
    <name type="scientific">Enterococcus faecalis</name>
    <name type="common">Streptococcus faecalis</name>
    <dbReference type="NCBI Taxonomy" id="1351"/>
    <lineage>
        <taxon>Bacteria</taxon>
        <taxon>Bacillati</taxon>
        <taxon>Bacillota</taxon>
        <taxon>Bacilli</taxon>
        <taxon>Lactobacillales</taxon>
        <taxon>Enterococcaceae</taxon>
        <taxon>Enterococcus</taxon>
    </lineage>
</organism>
<reference evidence="2 4" key="2">
    <citation type="submission" date="2019-02" db="EMBL/GenBank/DDBJ databases">
        <title>From farm to fork: dissemination of Tn554::fexA-optrA in linezolid-resistant Enterococcus faecalis clones from chicken feces and meat in Tunisia.</title>
        <authorList>
            <person name="Tedim A.P."/>
            <person name="Elghaieb H."/>
            <person name="Abbassi M.S."/>
            <person name="Novais C."/>
            <person name="Hassen A."/>
            <person name="Peixe L."/>
            <person name="Freitas A.R."/>
        </authorList>
    </citation>
    <scope>NUCLEOTIDE SEQUENCE [LARGE SCALE GENOMIC DNA]</scope>
    <source>
        <strain evidence="2 4">728T</strain>
    </source>
</reference>
<dbReference type="AlphaFoldDB" id="A0A1Q1FX71"/>
<accession>A0A1Q1FX71</accession>
<name>A0A1Q1FX71_ENTFL</name>
<evidence type="ECO:0000313" key="1">
    <source>
        <dbReference type="EMBL" id="ROX31393.1"/>
    </source>
</evidence>
<evidence type="ECO:0000313" key="4">
    <source>
        <dbReference type="Proteomes" id="UP000292223"/>
    </source>
</evidence>
<evidence type="ECO:0000313" key="3">
    <source>
        <dbReference type="Proteomes" id="UP000281488"/>
    </source>
</evidence>
<gene>
    <name evidence="1" type="ORF">EGW16_12315</name>
    <name evidence="2" type="ORF">EU507_12540</name>
</gene>
<dbReference type="EMBL" id="RKMZ01000007">
    <property type="protein sequence ID" value="ROX31393.1"/>
    <property type="molecule type" value="Genomic_DNA"/>
</dbReference>
<comment type="caution">
    <text evidence="2">The sequence shown here is derived from an EMBL/GenBank/DDBJ whole genome shotgun (WGS) entry which is preliminary data.</text>
</comment>
<protein>
    <submittedName>
        <fullName evidence="2">Uncharacterized protein</fullName>
    </submittedName>
</protein>
<dbReference type="EMBL" id="SEWT01000008">
    <property type="protein sequence ID" value="RYU31332.1"/>
    <property type="molecule type" value="Genomic_DNA"/>
</dbReference>
<reference evidence="1 3" key="1">
    <citation type="submission" date="2018-10" db="EMBL/GenBank/DDBJ databases">
        <title>Genotypes and phenotypes of Enterococci isolated from broiler chickens.</title>
        <authorList>
            <person name="Muhammad A.R."/>
            <person name="Diarra M.S."/>
        </authorList>
    </citation>
    <scope>NUCLEOTIDE SEQUENCE [LARGE SCALE GENOMIC DNA]</scope>
    <source>
        <strain evidence="1 3">LIT2 A36'</strain>
    </source>
</reference>
<evidence type="ECO:0000313" key="2">
    <source>
        <dbReference type="EMBL" id="RYU31332.1"/>
    </source>
</evidence>
<proteinExistence type="predicted"/>